<feature type="site" description="Transition state stabilizer" evidence="7">
    <location>
        <position position="152"/>
    </location>
</feature>
<feature type="site" description="Important for catalytic activity" evidence="7">
    <location>
        <position position="219"/>
    </location>
</feature>
<dbReference type="PANTHER" id="PTHR43250">
    <property type="entry name" value="EXODEOXYRIBONUCLEASE III"/>
    <property type="match status" value="1"/>
</dbReference>
<keyword evidence="3" id="KW-0378">Hydrolase</keyword>
<dbReference type="InterPro" id="IPR036691">
    <property type="entry name" value="Endo/exonu/phosph_ase_sf"/>
</dbReference>
<dbReference type="STRING" id="1224163.B841_11460"/>
<keyword evidence="10" id="KW-1185">Reference proteome</keyword>
<evidence type="ECO:0000256" key="7">
    <source>
        <dbReference type="PIRSR" id="PIRSR604808-3"/>
    </source>
</evidence>
<dbReference type="InterPro" id="IPR004808">
    <property type="entry name" value="AP_endonuc_1"/>
</dbReference>
<feature type="active site" description="Proton acceptor" evidence="5">
    <location>
        <position position="249"/>
    </location>
</feature>
<reference evidence="9 10" key="1">
    <citation type="submission" date="2012-11" db="EMBL/GenBank/DDBJ databases">
        <title>The complete genome sequence of Corynebacterium maris Coryn-1 (=DSM 45190).</title>
        <authorList>
            <person name="Schaffert L."/>
            <person name="Albersmeier A."/>
            <person name="Kalinowski J."/>
            <person name="Ruckert C."/>
        </authorList>
    </citation>
    <scope>NUCLEOTIDE SEQUENCE [LARGE SCALE GENOMIC DNA]</scope>
    <source>
        <strain evidence="10">Coryn-1</strain>
    </source>
</reference>
<dbReference type="InterPro" id="IPR037493">
    <property type="entry name" value="ExoIII-like"/>
</dbReference>
<dbReference type="Gene3D" id="3.60.10.10">
    <property type="entry name" value="Endonuclease/exonuclease/phosphatase"/>
    <property type="match status" value="1"/>
</dbReference>
<feature type="binding site" evidence="6">
    <location>
        <position position="27"/>
    </location>
    <ligand>
        <name>Mg(2+)</name>
        <dbReference type="ChEBI" id="CHEBI:18420"/>
        <label>1</label>
    </ligand>
</feature>
<dbReference type="Proteomes" id="UP000015388">
    <property type="component" value="Chromosome"/>
</dbReference>
<dbReference type="HOGENOM" id="CLU_027539_0_2_11"/>
<feature type="site" description="Interaction with DNA substrate" evidence="7">
    <location>
        <position position="249"/>
    </location>
</feature>
<feature type="active site" description="Proton donor/acceptor" evidence="5">
    <location>
        <position position="150"/>
    </location>
</feature>
<evidence type="ECO:0000259" key="8">
    <source>
        <dbReference type="Pfam" id="PF03372"/>
    </source>
</evidence>
<dbReference type="SUPFAM" id="SSF56219">
    <property type="entry name" value="DNase I-like"/>
    <property type="match status" value="1"/>
</dbReference>
<evidence type="ECO:0000256" key="3">
    <source>
        <dbReference type="ARBA" id="ARBA00022801"/>
    </source>
</evidence>
<dbReference type="GO" id="GO:0046872">
    <property type="term" value="F:metal ion binding"/>
    <property type="evidence" value="ECO:0007669"/>
    <property type="project" value="UniProtKB-KW"/>
</dbReference>
<comment type="cofactor">
    <cofactor evidence="6">
        <name>Mg(2+)</name>
        <dbReference type="ChEBI" id="CHEBI:18420"/>
    </cofactor>
    <cofactor evidence="6">
        <name>Mn(2+)</name>
        <dbReference type="ChEBI" id="CHEBI:29035"/>
    </cofactor>
    <text evidence="6">Probably binds two magnesium or manganese ions per subunit.</text>
</comment>
<dbReference type="eggNOG" id="COG0708">
    <property type="taxonomic scope" value="Bacteria"/>
</dbReference>
<dbReference type="GO" id="GO:0006281">
    <property type="term" value="P:DNA repair"/>
    <property type="evidence" value="ECO:0007669"/>
    <property type="project" value="InterPro"/>
</dbReference>
<dbReference type="KEGG" id="cmd:B841_11460"/>
<evidence type="ECO:0000256" key="1">
    <source>
        <dbReference type="ARBA" id="ARBA00007092"/>
    </source>
</evidence>
<dbReference type="AlphaFoldDB" id="S5SWZ9"/>
<dbReference type="NCBIfam" id="TIGR00633">
    <property type="entry name" value="xth"/>
    <property type="match status" value="1"/>
</dbReference>
<dbReference type="PANTHER" id="PTHR43250:SF2">
    <property type="entry name" value="EXODEOXYRIBONUCLEASE III"/>
    <property type="match status" value="1"/>
</dbReference>
<evidence type="ECO:0000256" key="6">
    <source>
        <dbReference type="PIRSR" id="PIRSR604808-2"/>
    </source>
</evidence>
<feature type="binding site" evidence="6">
    <location>
        <position position="248"/>
    </location>
    <ligand>
        <name>Mg(2+)</name>
        <dbReference type="ChEBI" id="CHEBI:18420"/>
        <label>1</label>
    </ligand>
</feature>
<evidence type="ECO:0000256" key="5">
    <source>
        <dbReference type="PIRSR" id="PIRSR604808-1"/>
    </source>
</evidence>
<organism evidence="9 10">
    <name type="scientific">Corynebacterium maris DSM 45190</name>
    <dbReference type="NCBI Taxonomy" id="1224163"/>
    <lineage>
        <taxon>Bacteria</taxon>
        <taxon>Bacillati</taxon>
        <taxon>Actinomycetota</taxon>
        <taxon>Actinomycetes</taxon>
        <taxon>Mycobacteriales</taxon>
        <taxon>Corynebacteriaceae</taxon>
        <taxon>Corynebacterium</taxon>
    </lineage>
</organism>
<feature type="active site" evidence="5">
    <location>
        <position position="107"/>
    </location>
</feature>
<protein>
    <recommendedName>
        <fullName evidence="8">Endonuclease/exonuclease/phosphatase domain-containing protein</fullName>
    </recommendedName>
</protein>
<dbReference type="PROSITE" id="PS51435">
    <property type="entry name" value="AP_NUCLEASE_F1_4"/>
    <property type="match status" value="1"/>
</dbReference>
<evidence type="ECO:0000313" key="9">
    <source>
        <dbReference type="EMBL" id="AGS35764.1"/>
    </source>
</evidence>
<feature type="binding site" evidence="6">
    <location>
        <position position="150"/>
    </location>
    <ligand>
        <name>Mg(2+)</name>
        <dbReference type="ChEBI" id="CHEBI:18420"/>
        <label>1</label>
    </ligand>
</feature>
<proteinExistence type="inferred from homology"/>
<gene>
    <name evidence="9" type="ORF">B841_11460</name>
</gene>
<sequence>MNSVRSRADRIVDFLTRHEIDVLTLQETKVKDDKFPYETFIELGYEVAHVGYHQWNGVAILSRVGLEDVADHFPGQPGFHKDPAQPQDREARAVGATCGGVRVWSLYVPNGREIGDPHYDYKLAWLYQLGFHVEHQLAEHPRQQLVLTGDFNIAPRDEDVWDISVFEGKTHVTEPERAAFDMLLESGLTEVTRGLTHEKYTYWDYKGMRFQKGEGMRIDFQLASESLAELAKDAFVDTEERSGKGASDHAPVVVDFAGAGQSAPAYDEVR</sequence>
<accession>S5SWZ9</accession>
<keyword evidence="2 6" id="KW-0479">Metal-binding</keyword>
<dbReference type="EMBL" id="CP003924">
    <property type="protein sequence ID" value="AGS35764.1"/>
    <property type="molecule type" value="Genomic_DNA"/>
</dbReference>
<evidence type="ECO:0000313" key="10">
    <source>
        <dbReference type="Proteomes" id="UP000015388"/>
    </source>
</evidence>
<dbReference type="PATRIC" id="fig|1224163.3.peg.2312"/>
<dbReference type="GO" id="GO:0008311">
    <property type="term" value="F:double-stranded DNA 3'-5' DNA exonuclease activity"/>
    <property type="evidence" value="ECO:0007669"/>
    <property type="project" value="InterPro"/>
</dbReference>
<keyword evidence="4 6" id="KW-0460">Magnesium</keyword>
<dbReference type="InterPro" id="IPR005135">
    <property type="entry name" value="Endo/exonuclease/phosphatase"/>
</dbReference>
<keyword evidence="6" id="KW-0464">Manganese</keyword>
<name>S5SWZ9_9CORY</name>
<feature type="binding site" evidence="6">
    <location>
        <position position="152"/>
    </location>
    <ligand>
        <name>Mg(2+)</name>
        <dbReference type="ChEBI" id="CHEBI:18420"/>
        <label>1</label>
    </ligand>
</feature>
<feature type="binding site" evidence="6">
    <location>
        <position position="249"/>
    </location>
    <ligand>
        <name>Mg(2+)</name>
        <dbReference type="ChEBI" id="CHEBI:18420"/>
        <label>1</label>
    </ligand>
</feature>
<feature type="domain" description="Endonuclease/exonuclease/phosphatase" evidence="8">
    <location>
        <begin position="7"/>
        <end position="249"/>
    </location>
</feature>
<evidence type="ECO:0000256" key="2">
    <source>
        <dbReference type="ARBA" id="ARBA00022723"/>
    </source>
</evidence>
<comment type="similarity">
    <text evidence="1">Belongs to the DNA repair enzymes AP/ExoA family.</text>
</comment>
<dbReference type="Pfam" id="PF03372">
    <property type="entry name" value="Exo_endo_phos"/>
    <property type="match status" value="1"/>
</dbReference>
<evidence type="ECO:0000256" key="4">
    <source>
        <dbReference type="ARBA" id="ARBA00022842"/>
    </source>
</evidence>